<dbReference type="EMBL" id="JBBKZS010000008">
    <property type="protein sequence ID" value="MEJ8856892.1"/>
    <property type="molecule type" value="Genomic_DNA"/>
</dbReference>
<evidence type="ECO:0000313" key="3">
    <source>
        <dbReference type="Proteomes" id="UP001367030"/>
    </source>
</evidence>
<comment type="caution">
    <text evidence="2">The sequence shown here is derived from an EMBL/GenBank/DDBJ whole genome shotgun (WGS) entry which is preliminary data.</text>
</comment>
<dbReference type="RefSeq" id="WP_340336962.1">
    <property type="nucleotide sequence ID" value="NZ_JBBKZS010000008.1"/>
</dbReference>
<feature type="transmembrane region" description="Helical" evidence="1">
    <location>
        <begin position="41"/>
        <end position="60"/>
    </location>
</feature>
<keyword evidence="1" id="KW-0812">Transmembrane</keyword>
<dbReference type="Proteomes" id="UP001367030">
    <property type="component" value="Unassembled WGS sequence"/>
</dbReference>
<feature type="transmembrane region" description="Helical" evidence="1">
    <location>
        <begin position="7"/>
        <end position="29"/>
    </location>
</feature>
<gene>
    <name evidence="2" type="ORF">WKW79_20115</name>
</gene>
<sequence>MKTLWTWVHAVVALIAWLFILVVLSLGLLTAQSSIHEDTTYVLIVLFVVIGHLSAASYLVRRIRDDLRAARTSHT</sequence>
<evidence type="ECO:0000313" key="2">
    <source>
        <dbReference type="EMBL" id="MEJ8856892.1"/>
    </source>
</evidence>
<reference evidence="2 3" key="1">
    <citation type="submission" date="2024-03" db="EMBL/GenBank/DDBJ databases">
        <title>Novel species of the genus Variovorax.</title>
        <authorList>
            <person name="Liu Q."/>
            <person name="Xin Y.-H."/>
        </authorList>
    </citation>
    <scope>NUCLEOTIDE SEQUENCE [LARGE SCALE GENOMIC DNA]</scope>
    <source>
        <strain evidence="2 3">KACC 18901</strain>
    </source>
</reference>
<keyword evidence="1" id="KW-1133">Transmembrane helix</keyword>
<keyword evidence="3" id="KW-1185">Reference proteome</keyword>
<accession>A0ABU8XAP4</accession>
<protein>
    <submittedName>
        <fullName evidence="2">Uncharacterized protein</fullName>
    </submittedName>
</protein>
<proteinExistence type="predicted"/>
<organism evidence="2 3">
    <name type="scientific">Variovorax robiniae</name>
    <dbReference type="NCBI Taxonomy" id="1836199"/>
    <lineage>
        <taxon>Bacteria</taxon>
        <taxon>Pseudomonadati</taxon>
        <taxon>Pseudomonadota</taxon>
        <taxon>Betaproteobacteria</taxon>
        <taxon>Burkholderiales</taxon>
        <taxon>Comamonadaceae</taxon>
        <taxon>Variovorax</taxon>
    </lineage>
</organism>
<keyword evidence="1" id="KW-0472">Membrane</keyword>
<name>A0ABU8XAP4_9BURK</name>
<evidence type="ECO:0000256" key="1">
    <source>
        <dbReference type="SAM" id="Phobius"/>
    </source>
</evidence>